<sequence length="263" mass="28021">MVKRFRVFTGAMVMGALLRAGSSGAQTVPAAALDQLPAPARRAYFQTAFEQEAAQLYAKMGLGETGLPLAVFREGLVGYYNLRPAGKQASSPPVLTLIDFSRPSQQKRLWVIDLEKAKVLFHTLVAHGKASGADVPVAFSDKNGSEMSSLGFYRTAPTTYTGKHGLSLKIVGLDPGFNTHAESRAVVVHGAEYVCEDFVKAHGRLGRSQGCPALPVAETAAIVKAIKGGSVIYLHGPATAGYRSRWLNVDTAVEAFASQRKAS</sequence>
<name>A0ABS0I0J6_9BACT</name>
<keyword evidence="3" id="KW-1185">Reference proteome</keyword>
<accession>A0ABS0I0J6</accession>
<evidence type="ECO:0000313" key="2">
    <source>
        <dbReference type="EMBL" id="MBF9220458.1"/>
    </source>
</evidence>
<dbReference type="Pfam" id="PF13645">
    <property type="entry name" value="YkuD_2"/>
    <property type="match status" value="1"/>
</dbReference>
<dbReference type="PANTHER" id="PTHR38477">
    <property type="entry name" value="HYPOTHETICAL EXPORTED PROTEIN"/>
    <property type="match status" value="1"/>
</dbReference>
<dbReference type="InterPro" id="IPR032676">
    <property type="entry name" value="YkuD_2"/>
</dbReference>
<dbReference type="PANTHER" id="PTHR38477:SF1">
    <property type="entry name" value="MUREIN L,D-TRANSPEPTIDASE CATALYTIC DOMAIN FAMILY PROTEIN"/>
    <property type="match status" value="1"/>
</dbReference>
<dbReference type="Proteomes" id="UP000618931">
    <property type="component" value="Unassembled WGS sequence"/>
</dbReference>
<dbReference type="RefSeq" id="WP_196291913.1">
    <property type="nucleotide sequence ID" value="NZ_JADQDM010000002.1"/>
</dbReference>
<comment type="caution">
    <text evidence="2">The sequence shown here is derived from an EMBL/GenBank/DDBJ whole genome shotgun (WGS) entry which is preliminary data.</text>
</comment>
<feature type="chain" id="PRO_5045682941" evidence="1">
    <location>
        <begin position="26"/>
        <end position="263"/>
    </location>
</feature>
<protein>
    <submittedName>
        <fullName evidence="2">Murein L,D-transpeptidase catalytic domain family protein</fullName>
    </submittedName>
</protein>
<evidence type="ECO:0000256" key="1">
    <source>
        <dbReference type="SAM" id="SignalP"/>
    </source>
</evidence>
<keyword evidence="1" id="KW-0732">Signal</keyword>
<organism evidence="2 3">
    <name type="scientific">Hymenobacter ruricola</name>
    <dbReference type="NCBI Taxonomy" id="2791023"/>
    <lineage>
        <taxon>Bacteria</taxon>
        <taxon>Pseudomonadati</taxon>
        <taxon>Bacteroidota</taxon>
        <taxon>Cytophagia</taxon>
        <taxon>Cytophagales</taxon>
        <taxon>Hymenobacteraceae</taxon>
        <taxon>Hymenobacter</taxon>
    </lineage>
</organism>
<reference evidence="2 3" key="1">
    <citation type="submission" date="2020-11" db="EMBL/GenBank/DDBJ databases">
        <authorList>
            <person name="Kim M.K."/>
        </authorList>
    </citation>
    <scope>NUCLEOTIDE SEQUENCE [LARGE SCALE GENOMIC DNA]</scope>
    <source>
        <strain evidence="2 3">BT662</strain>
    </source>
</reference>
<proteinExistence type="predicted"/>
<dbReference type="EMBL" id="JADQDM010000002">
    <property type="protein sequence ID" value="MBF9220458.1"/>
    <property type="molecule type" value="Genomic_DNA"/>
</dbReference>
<feature type="signal peptide" evidence="1">
    <location>
        <begin position="1"/>
        <end position="25"/>
    </location>
</feature>
<gene>
    <name evidence="2" type="ORF">I2H31_05025</name>
</gene>
<evidence type="ECO:0000313" key="3">
    <source>
        <dbReference type="Proteomes" id="UP000618931"/>
    </source>
</evidence>